<keyword evidence="5" id="KW-0482">Metalloprotease</keyword>
<dbReference type="GO" id="GO:0006508">
    <property type="term" value="P:proteolysis"/>
    <property type="evidence" value="ECO:0007669"/>
    <property type="project" value="UniProtKB-KW"/>
</dbReference>
<evidence type="ECO:0000256" key="2">
    <source>
        <dbReference type="ARBA" id="ARBA00022723"/>
    </source>
</evidence>
<evidence type="ECO:0000256" key="5">
    <source>
        <dbReference type="ARBA" id="ARBA00023049"/>
    </source>
</evidence>
<dbReference type="Proteomes" id="UP000234341">
    <property type="component" value="Unassembled WGS sequence"/>
</dbReference>
<gene>
    <name evidence="7" type="ORF">CYJ10_30940</name>
</gene>
<dbReference type="SUPFAM" id="SSF102712">
    <property type="entry name" value="JAB1/MPN domain"/>
    <property type="match status" value="1"/>
</dbReference>
<dbReference type="GO" id="GO:0046872">
    <property type="term" value="F:metal ion binding"/>
    <property type="evidence" value="ECO:0007669"/>
    <property type="project" value="UniProtKB-KW"/>
</dbReference>
<proteinExistence type="predicted"/>
<evidence type="ECO:0000256" key="3">
    <source>
        <dbReference type="ARBA" id="ARBA00022801"/>
    </source>
</evidence>
<keyword evidence="3" id="KW-0378">Hydrolase</keyword>
<organism evidence="7 8">
    <name type="scientific">Cupriavidus pauculus</name>
    <dbReference type="NCBI Taxonomy" id="82633"/>
    <lineage>
        <taxon>Bacteria</taxon>
        <taxon>Pseudomonadati</taxon>
        <taxon>Pseudomonadota</taxon>
        <taxon>Betaproteobacteria</taxon>
        <taxon>Burkholderiales</taxon>
        <taxon>Burkholderiaceae</taxon>
        <taxon>Cupriavidus</taxon>
    </lineage>
</organism>
<dbReference type="GO" id="GO:0008237">
    <property type="term" value="F:metallopeptidase activity"/>
    <property type="evidence" value="ECO:0007669"/>
    <property type="project" value="UniProtKB-KW"/>
</dbReference>
<comment type="caution">
    <text evidence="7">The sequence shown here is derived from an EMBL/GenBank/DDBJ whole genome shotgun (WGS) entry which is preliminary data.</text>
</comment>
<feature type="domain" description="JAB" evidence="6">
    <location>
        <begin position="36"/>
        <end position="135"/>
    </location>
</feature>
<protein>
    <recommendedName>
        <fullName evidence="6">JAB domain-containing protein</fullName>
    </recommendedName>
</protein>
<dbReference type="OrthoDB" id="8763200at2"/>
<dbReference type="InterPro" id="IPR028090">
    <property type="entry name" value="JAB_dom_prok"/>
</dbReference>
<evidence type="ECO:0000313" key="7">
    <source>
        <dbReference type="EMBL" id="PLP96635.1"/>
    </source>
</evidence>
<keyword evidence="1" id="KW-0645">Protease</keyword>
<keyword evidence="4" id="KW-0862">Zinc</keyword>
<evidence type="ECO:0000256" key="4">
    <source>
        <dbReference type="ARBA" id="ARBA00022833"/>
    </source>
</evidence>
<evidence type="ECO:0000313" key="8">
    <source>
        <dbReference type="Proteomes" id="UP000234341"/>
    </source>
</evidence>
<dbReference type="AlphaFoldDB" id="A0A2N5C347"/>
<evidence type="ECO:0000259" key="6">
    <source>
        <dbReference type="Pfam" id="PF14464"/>
    </source>
</evidence>
<dbReference type="EMBL" id="PJRP01000024">
    <property type="protein sequence ID" value="PLP96635.1"/>
    <property type="molecule type" value="Genomic_DNA"/>
</dbReference>
<keyword evidence="2" id="KW-0479">Metal-binding</keyword>
<evidence type="ECO:0000256" key="1">
    <source>
        <dbReference type="ARBA" id="ARBA00022670"/>
    </source>
</evidence>
<sequence length="158" mass="17471">MIEPHTFELPGATWRIVFSIDVLRALDSHRQLGKRDREAVGQLFSPDLTRDEIVIDGATVLPPVNATCYGVVFSPEAARRERERYFAQGRHCVGIWHSHPEHAPSPSGIDLHLAADHARAARANLTGLVFVIVGKASFPDGLFVGVHDGEQLHRARLI</sequence>
<dbReference type="Gene3D" id="3.40.140.10">
    <property type="entry name" value="Cytidine Deaminase, domain 2"/>
    <property type="match status" value="1"/>
</dbReference>
<dbReference type="Pfam" id="PF14464">
    <property type="entry name" value="Prok-JAB"/>
    <property type="match status" value="1"/>
</dbReference>
<reference evidence="7 8" key="1">
    <citation type="submission" date="2017-12" db="EMBL/GenBank/DDBJ databases">
        <title>Genome sequence of the active heterotrophic nitrifier-denitrifier, Cupriavidus pauculus UM1.</title>
        <authorList>
            <person name="Putonti C."/>
            <person name="Castignetti D."/>
        </authorList>
    </citation>
    <scope>NUCLEOTIDE SEQUENCE [LARGE SCALE GENOMIC DNA]</scope>
    <source>
        <strain evidence="7 8">UM1</strain>
    </source>
</reference>
<accession>A0A2N5C347</accession>
<dbReference type="RefSeq" id="WP_101685266.1">
    <property type="nucleotide sequence ID" value="NZ_PJRP01000024.1"/>
</dbReference>
<name>A0A2N5C347_9BURK</name>